<feature type="domain" description="G-protein coupled receptors family 2 profile 2" evidence="13">
    <location>
        <begin position="64"/>
        <end position="304"/>
    </location>
</feature>
<evidence type="ECO:0000256" key="7">
    <source>
        <dbReference type="ARBA" id="ARBA00022989"/>
    </source>
</evidence>
<comment type="similarity">
    <text evidence="2">Belongs to the G-protein coupled receptor 2 family. LN-TM7 subfamily.</text>
</comment>
<feature type="transmembrane region" description="Helical" evidence="12">
    <location>
        <begin position="280"/>
        <end position="303"/>
    </location>
</feature>
<evidence type="ECO:0000259" key="13">
    <source>
        <dbReference type="PROSITE" id="PS50261"/>
    </source>
</evidence>
<dbReference type="GO" id="GO:0004930">
    <property type="term" value="F:G protein-coupled receptor activity"/>
    <property type="evidence" value="ECO:0007669"/>
    <property type="project" value="UniProtKB-KW"/>
</dbReference>
<keyword evidence="15" id="KW-1185">Reference proteome</keyword>
<proteinExistence type="inferred from homology"/>
<organism evidence="14 15">
    <name type="scientific">Ancylostoma ceylanicum</name>
    <dbReference type="NCBI Taxonomy" id="53326"/>
    <lineage>
        <taxon>Eukaryota</taxon>
        <taxon>Metazoa</taxon>
        <taxon>Ecdysozoa</taxon>
        <taxon>Nematoda</taxon>
        <taxon>Chromadorea</taxon>
        <taxon>Rhabditida</taxon>
        <taxon>Rhabditina</taxon>
        <taxon>Rhabditomorpha</taxon>
        <taxon>Strongyloidea</taxon>
        <taxon>Ancylostomatidae</taxon>
        <taxon>Ancylostomatinae</taxon>
        <taxon>Ancylostoma</taxon>
    </lineage>
</organism>
<dbReference type="PRINTS" id="PR00249">
    <property type="entry name" value="GPCRSECRETIN"/>
</dbReference>
<evidence type="ECO:0000256" key="6">
    <source>
        <dbReference type="ARBA" id="ARBA00022734"/>
    </source>
</evidence>
<name>A0A0D6M6H6_9BILA</name>
<dbReference type="GO" id="GO:0005886">
    <property type="term" value="C:plasma membrane"/>
    <property type="evidence" value="ECO:0007669"/>
    <property type="project" value="UniProtKB-SubCell"/>
</dbReference>
<feature type="transmembrane region" description="Helical" evidence="12">
    <location>
        <begin position="208"/>
        <end position="234"/>
    </location>
</feature>
<keyword evidence="10" id="KW-1015">Disulfide bond</keyword>
<evidence type="ECO:0000256" key="8">
    <source>
        <dbReference type="ARBA" id="ARBA00023040"/>
    </source>
</evidence>
<dbReference type="GO" id="GO:0004175">
    <property type="term" value="F:endopeptidase activity"/>
    <property type="evidence" value="ECO:0007669"/>
    <property type="project" value="UniProtKB-ARBA"/>
</dbReference>
<feature type="transmembrane region" description="Helical" evidence="12">
    <location>
        <begin position="129"/>
        <end position="147"/>
    </location>
</feature>
<gene>
    <name evidence="14" type="ORF">ANCCEY_05437</name>
</gene>
<evidence type="ECO:0000256" key="2">
    <source>
        <dbReference type="ARBA" id="ARBA00010933"/>
    </source>
</evidence>
<keyword evidence="9 12" id="KW-0472">Membrane</keyword>
<protein>
    <submittedName>
        <fullName evidence="14">7 transmembrane receptor</fullName>
    </submittedName>
</protein>
<evidence type="ECO:0000256" key="3">
    <source>
        <dbReference type="ARBA" id="ARBA00022475"/>
    </source>
</evidence>
<keyword evidence="4 12" id="KW-0812">Transmembrane</keyword>
<evidence type="ECO:0000256" key="5">
    <source>
        <dbReference type="ARBA" id="ARBA00022729"/>
    </source>
</evidence>
<dbReference type="InterPro" id="IPR048072">
    <property type="entry name" value="7tmB2_latrophilin-like"/>
</dbReference>
<dbReference type="Gene3D" id="1.20.1070.10">
    <property type="entry name" value="Rhodopsin 7-helix transmembrane proteins"/>
    <property type="match status" value="1"/>
</dbReference>
<evidence type="ECO:0000256" key="10">
    <source>
        <dbReference type="ARBA" id="ARBA00023157"/>
    </source>
</evidence>
<keyword evidence="11 14" id="KW-0675">Receptor</keyword>
<comment type="subcellular location">
    <subcellularLocation>
        <location evidence="1">Cell membrane</location>
        <topology evidence="1">Multi-pass membrane protein</topology>
    </subcellularLocation>
</comment>
<dbReference type="EMBL" id="KE124900">
    <property type="protein sequence ID" value="EPB75477.1"/>
    <property type="molecule type" value="Genomic_DNA"/>
</dbReference>
<dbReference type="CDD" id="cd15440">
    <property type="entry name" value="7tmB2_latrophilin-like_invertebrate"/>
    <property type="match status" value="1"/>
</dbReference>
<dbReference type="GO" id="GO:0097264">
    <property type="term" value="P:self proteolysis"/>
    <property type="evidence" value="ECO:0007669"/>
    <property type="project" value="UniProtKB-ARBA"/>
</dbReference>
<dbReference type="FunFam" id="1.20.1070.10:FF:000352">
    <property type="entry name" value="Latrophilin-like protein 1"/>
    <property type="match status" value="1"/>
</dbReference>
<dbReference type="Pfam" id="PF00002">
    <property type="entry name" value="7tm_2"/>
    <property type="match status" value="1"/>
</dbReference>
<keyword evidence="6" id="KW-0430">Lectin</keyword>
<feature type="transmembrane region" description="Helical" evidence="12">
    <location>
        <begin position="168"/>
        <end position="188"/>
    </location>
</feature>
<reference evidence="14 15" key="1">
    <citation type="submission" date="2013-05" db="EMBL/GenBank/DDBJ databases">
        <title>Draft genome of the parasitic nematode Anyclostoma ceylanicum.</title>
        <authorList>
            <person name="Mitreva M."/>
        </authorList>
    </citation>
    <scope>NUCLEOTIDE SEQUENCE [LARGE SCALE GENOMIC DNA]</scope>
</reference>
<keyword evidence="5" id="KW-0732">Signal</keyword>
<dbReference type="InterPro" id="IPR017981">
    <property type="entry name" value="GPCR_2-like_7TM"/>
</dbReference>
<keyword evidence="8" id="KW-0807">Transducer</keyword>
<feature type="transmembrane region" description="Helical" evidence="12">
    <location>
        <begin position="255"/>
        <end position="274"/>
    </location>
</feature>
<evidence type="ECO:0000256" key="9">
    <source>
        <dbReference type="ARBA" id="ARBA00023136"/>
    </source>
</evidence>
<dbReference type="PANTHER" id="PTHR12011">
    <property type="entry name" value="ADHESION G-PROTEIN COUPLED RECEPTOR"/>
    <property type="match status" value="1"/>
</dbReference>
<sequence>MRSYFYASKTKRLGAIFLFYAFTPATQALAGDFLCSFVFVYSFAILMDISGKVSQYSGTMAAALDVVSIIGCALSVVCLALSLFVFTFFRSLYNVRNTIHRNLCLSLLIAELVFVIGMDRTGNRVGCSIVALLLHYFFLAAFCWMLLEGYQLYLMLIEVFEPDNTRILLYYLFSYGFPAVVVAVSGGVAWHNYGTDRYCWINTSTPTLWAFIGPIAVIILANVIFLAIALKVVLSVKTGDRNKSDRVFGWLKGSATLLCLLGITWIFGFLTAVGSAGGVAFAWIFTILNCSQGVFILILHVILNEKVRSTVVRWLRSGVCCLPDKTSADNSRFVMIGATQYRMSLFCCRYREYISSRHRIMNMVKANYNSGSSPDTASTDDKEKQMTPTSKFVEYAEVHCPDESSCDFSGSQLDGIGDPVEKQAPVKRKKFPLGATENERGSKHVVVERF</sequence>
<dbReference type="Proteomes" id="UP000054495">
    <property type="component" value="Unassembled WGS sequence"/>
</dbReference>
<accession>A0A0D6M6H6</accession>
<keyword evidence="8" id="KW-0297">G-protein coupled receptor</keyword>
<dbReference type="PROSITE" id="PS50261">
    <property type="entry name" value="G_PROTEIN_RECEP_F2_4"/>
    <property type="match status" value="1"/>
</dbReference>
<evidence type="ECO:0000256" key="1">
    <source>
        <dbReference type="ARBA" id="ARBA00004651"/>
    </source>
</evidence>
<evidence type="ECO:0000313" key="15">
    <source>
        <dbReference type="Proteomes" id="UP000054495"/>
    </source>
</evidence>
<keyword evidence="3" id="KW-1003">Cell membrane</keyword>
<evidence type="ECO:0000256" key="4">
    <source>
        <dbReference type="ARBA" id="ARBA00022692"/>
    </source>
</evidence>
<dbReference type="GO" id="GO:0030246">
    <property type="term" value="F:carbohydrate binding"/>
    <property type="evidence" value="ECO:0007669"/>
    <property type="project" value="UniProtKB-KW"/>
</dbReference>
<dbReference type="InterPro" id="IPR000832">
    <property type="entry name" value="GPCR_2_secretin-like"/>
</dbReference>
<feature type="transmembrane region" description="Helical" evidence="12">
    <location>
        <begin position="101"/>
        <end position="117"/>
    </location>
</feature>
<evidence type="ECO:0000313" key="14">
    <source>
        <dbReference type="EMBL" id="EPB75477.1"/>
    </source>
</evidence>
<evidence type="ECO:0000256" key="12">
    <source>
        <dbReference type="SAM" id="Phobius"/>
    </source>
</evidence>
<dbReference type="GO" id="GO:0007166">
    <property type="term" value="P:cell surface receptor signaling pathway"/>
    <property type="evidence" value="ECO:0007669"/>
    <property type="project" value="InterPro"/>
</dbReference>
<evidence type="ECO:0000256" key="11">
    <source>
        <dbReference type="ARBA" id="ARBA00023170"/>
    </source>
</evidence>
<dbReference type="AlphaFoldDB" id="A0A0D6M6H6"/>
<feature type="transmembrane region" description="Helical" evidence="12">
    <location>
        <begin position="66"/>
        <end position="89"/>
    </location>
</feature>
<dbReference type="PANTHER" id="PTHR12011:SF347">
    <property type="entry name" value="FI21270P1-RELATED"/>
    <property type="match status" value="1"/>
</dbReference>
<keyword evidence="7 12" id="KW-1133">Transmembrane helix</keyword>